<dbReference type="SUPFAM" id="SSF54913">
    <property type="entry name" value="GlnB-like"/>
    <property type="match status" value="1"/>
</dbReference>
<accession>A0A437S4J9</accession>
<organism evidence="1 2">
    <name type="scientific">Anaerosphaera multitolerans</name>
    <dbReference type="NCBI Taxonomy" id="2487351"/>
    <lineage>
        <taxon>Bacteria</taxon>
        <taxon>Bacillati</taxon>
        <taxon>Bacillota</taxon>
        <taxon>Tissierellia</taxon>
        <taxon>Tissierellales</taxon>
        <taxon>Peptoniphilaceae</taxon>
        <taxon>Anaerosphaera</taxon>
    </lineage>
</organism>
<dbReference type="PANTHER" id="PTHR38456">
    <property type="entry name" value="CYCLIC DI-AMP RECEPTOR A"/>
    <property type="match status" value="1"/>
</dbReference>
<proteinExistence type="predicted"/>
<name>A0A437S4J9_9FIRM</name>
<dbReference type="EMBL" id="RLIH01000020">
    <property type="protein sequence ID" value="RVU53924.1"/>
    <property type="molecule type" value="Genomic_DNA"/>
</dbReference>
<sequence>MKMLIAIVQDKFIDDLMDRFLDEGIYVTKLSSSGGFFKSGNTTLLLGCEESELDKIDGIFREITKTEELQDERGKFKISGATVFVINVEKSMRI</sequence>
<dbReference type="InterPro" id="IPR011322">
    <property type="entry name" value="N-reg_PII-like_a/b"/>
</dbReference>
<dbReference type="PANTHER" id="PTHR38456:SF1">
    <property type="entry name" value="CYCLIC DI-AMP RECEPTOR A"/>
    <property type="match status" value="1"/>
</dbReference>
<dbReference type="Proteomes" id="UP000288812">
    <property type="component" value="Unassembled WGS sequence"/>
</dbReference>
<dbReference type="Gene3D" id="3.30.70.120">
    <property type="match status" value="1"/>
</dbReference>
<evidence type="ECO:0000313" key="1">
    <source>
        <dbReference type="EMBL" id="RVU53924.1"/>
    </source>
</evidence>
<dbReference type="OrthoDB" id="9794275at2"/>
<dbReference type="InterPro" id="IPR015867">
    <property type="entry name" value="N-reg_PII/ATP_PRibTrfase_C"/>
</dbReference>
<protein>
    <submittedName>
        <fullName evidence="1">Transcriptional regulator</fullName>
    </submittedName>
</protein>
<dbReference type="InterPro" id="IPR010375">
    <property type="entry name" value="CdAMP_rec"/>
</dbReference>
<reference evidence="1 2" key="1">
    <citation type="submission" date="2018-11" db="EMBL/GenBank/DDBJ databases">
        <title>Genome sequencing and assembly of Anaerosphaera sp. nov., GS7-6-2.</title>
        <authorList>
            <person name="Rettenmaier R."/>
            <person name="Liebl W."/>
            <person name="Zverlov V."/>
        </authorList>
    </citation>
    <scope>NUCLEOTIDE SEQUENCE [LARGE SCALE GENOMIC DNA]</scope>
    <source>
        <strain evidence="1 2">GS7-6-2</strain>
    </source>
</reference>
<dbReference type="AlphaFoldDB" id="A0A437S4J9"/>
<gene>
    <name evidence="1" type="ORF">EF514_10130</name>
</gene>
<dbReference type="RefSeq" id="WP_127725329.1">
    <property type="nucleotide sequence ID" value="NZ_RLIH01000020.1"/>
</dbReference>
<comment type="caution">
    <text evidence="1">The sequence shown here is derived from an EMBL/GenBank/DDBJ whole genome shotgun (WGS) entry which is preliminary data.</text>
</comment>
<keyword evidence="2" id="KW-1185">Reference proteome</keyword>
<evidence type="ECO:0000313" key="2">
    <source>
        <dbReference type="Proteomes" id="UP000288812"/>
    </source>
</evidence>
<dbReference type="Pfam" id="PF06153">
    <property type="entry name" value="CdAMP_rec"/>
    <property type="match status" value="1"/>
</dbReference>